<proteinExistence type="predicted"/>
<dbReference type="InterPro" id="IPR036388">
    <property type="entry name" value="WH-like_DNA-bd_sf"/>
</dbReference>
<keyword evidence="2" id="KW-0238">DNA-binding</keyword>
<dbReference type="SUPFAM" id="SSF46785">
    <property type="entry name" value="Winged helix' DNA-binding domain"/>
    <property type="match status" value="1"/>
</dbReference>
<dbReference type="EMBL" id="UOFG01000253">
    <property type="protein sequence ID" value="VAW65577.1"/>
    <property type="molecule type" value="Genomic_DNA"/>
</dbReference>
<dbReference type="Pfam" id="PF01638">
    <property type="entry name" value="HxlR"/>
    <property type="match status" value="1"/>
</dbReference>
<keyword evidence="1" id="KW-0805">Transcription regulation</keyword>
<protein>
    <submittedName>
        <fullName evidence="5">Transcriptional regulator, HxlR family</fullName>
    </submittedName>
</protein>
<dbReference type="PANTHER" id="PTHR33204:SF37">
    <property type="entry name" value="HTH-TYPE TRANSCRIPTIONAL REGULATOR YODB"/>
    <property type="match status" value="1"/>
</dbReference>
<keyword evidence="3" id="KW-0804">Transcription</keyword>
<dbReference type="InterPro" id="IPR036390">
    <property type="entry name" value="WH_DNA-bd_sf"/>
</dbReference>
<accession>A0A3B0XQR4</accession>
<dbReference type="PANTHER" id="PTHR33204">
    <property type="entry name" value="TRANSCRIPTIONAL REGULATOR, MARR FAMILY"/>
    <property type="match status" value="1"/>
</dbReference>
<dbReference type="Gene3D" id="1.10.10.10">
    <property type="entry name" value="Winged helix-like DNA-binding domain superfamily/Winged helix DNA-binding domain"/>
    <property type="match status" value="1"/>
</dbReference>
<dbReference type="GO" id="GO:0003677">
    <property type="term" value="F:DNA binding"/>
    <property type="evidence" value="ECO:0007669"/>
    <property type="project" value="UniProtKB-KW"/>
</dbReference>
<evidence type="ECO:0000259" key="4">
    <source>
        <dbReference type="PROSITE" id="PS51118"/>
    </source>
</evidence>
<evidence type="ECO:0000256" key="3">
    <source>
        <dbReference type="ARBA" id="ARBA00023163"/>
    </source>
</evidence>
<gene>
    <name evidence="5" type="ORF">MNBD_GAMMA11-2858</name>
</gene>
<evidence type="ECO:0000256" key="2">
    <source>
        <dbReference type="ARBA" id="ARBA00023125"/>
    </source>
</evidence>
<feature type="domain" description="HTH hxlR-type" evidence="4">
    <location>
        <begin position="10"/>
        <end position="109"/>
    </location>
</feature>
<name>A0A3B0XQR4_9ZZZZ</name>
<evidence type="ECO:0000313" key="5">
    <source>
        <dbReference type="EMBL" id="VAW65577.1"/>
    </source>
</evidence>
<dbReference type="InterPro" id="IPR002577">
    <property type="entry name" value="HTH_HxlR"/>
</dbReference>
<sequence length="145" mass="16717">MTNRKRDTGCPIAYALDIFGDRWSLIVIRDLLFKGIQTYSELLKADEGIATNILANRLKGFEASGIISKTRNPDNRRQSIYNITRKGAELAPVLIEMMQWSARYDRNTRVSDALLEKINKDREGFIRNIQHRALSRNQPLIPEKK</sequence>
<organism evidence="5">
    <name type="scientific">hydrothermal vent metagenome</name>
    <dbReference type="NCBI Taxonomy" id="652676"/>
    <lineage>
        <taxon>unclassified sequences</taxon>
        <taxon>metagenomes</taxon>
        <taxon>ecological metagenomes</taxon>
    </lineage>
</organism>
<evidence type="ECO:0000256" key="1">
    <source>
        <dbReference type="ARBA" id="ARBA00023015"/>
    </source>
</evidence>
<dbReference type="PROSITE" id="PS51118">
    <property type="entry name" value="HTH_HXLR"/>
    <property type="match status" value="1"/>
</dbReference>
<dbReference type="AlphaFoldDB" id="A0A3B0XQR4"/>
<reference evidence="5" key="1">
    <citation type="submission" date="2018-06" db="EMBL/GenBank/DDBJ databases">
        <authorList>
            <person name="Zhirakovskaya E."/>
        </authorList>
    </citation>
    <scope>NUCLEOTIDE SEQUENCE</scope>
</reference>